<reference evidence="1" key="1">
    <citation type="submission" date="2020-06" db="EMBL/GenBank/DDBJ databases">
        <title>Analysis procedures for assessing recovery of high quality, complete, closed genomes from Nanopore long read metagenome sequencing.</title>
        <authorList>
            <person name="Bessarab I."/>
            <person name="Arumugam K."/>
            <person name="Haryono M."/>
            <person name="Liu X."/>
            <person name="Roy S."/>
            <person name="Zuniga-Montanez R.E."/>
            <person name="Qiu G."/>
            <person name="Drautz-Moses D.I."/>
            <person name="Law Y.Y."/>
            <person name="Wuertz S."/>
            <person name="Lauro F.M."/>
            <person name="Huson D.H."/>
            <person name="Williams R.B."/>
        </authorList>
    </citation>
    <scope>NUCLEOTIDE SEQUENCE [LARGE SCALE GENOMIC DNA]</scope>
    <source>
        <strain evidence="1">SSD2</strain>
    </source>
</reference>
<evidence type="ECO:0000313" key="2">
    <source>
        <dbReference type="Proteomes" id="UP000510621"/>
    </source>
</evidence>
<dbReference type="AlphaFoldDB" id="A0A7L6AWQ7"/>
<dbReference type="KEGG" id="this:HZT40_20040"/>
<dbReference type="Proteomes" id="UP000510621">
    <property type="component" value="Chromosome"/>
</dbReference>
<organism evidence="1 2">
    <name type="scientific">Candidatus Thiothrix singaporensis</name>
    <dbReference type="NCBI Taxonomy" id="2799669"/>
    <lineage>
        <taxon>Bacteria</taxon>
        <taxon>Pseudomonadati</taxon>
        <taxon>Pseudomonadota</taxon>
        <taxon>Gammaproteobacteria</taxon>
        <taxon>Thiotrichales</taxon>
        <taxon>Thiotrichaceae</taxon>
        <taxon>Thiothrix</taxon>
    </lineage>
</organism>
<dbReference type="EMBL" id="CP059265">
    <property type="protein sequence ID" value="QLQ33505.1"/>
    <property type="molecule type" value="Genomic_DNA"/>
</dbReference>
<evidence type="ECO:0000313" key="1">
    <source>
        <dbReference type="EMBL" id="QLQ33505.1"/>
    </source>
</evidence>
<accession>A0A7L6AWQ7</accession>
<sequence length="62" mass="6966">MPNPLVGLQQQLHIRVFRQQAGEVGVLGQFRLQLRGHLLCQGVGFLLEALFCILPDSIVNRQ</sequence>
<keyword evidence="2" id="KW-1185">Reference proteome</keyword>
<gene>
    <name evidence="1" type="ORF">HZT40_20040</name>
</gene>
<name>A0A7L6AWQ7_9GAMM</name>
<protein>
    <submittedName>
        <fullName evidence="1">Uncharacterized protein</fullName>
    </submittedName>
</protein>
<proteinExistence type="predicted"/>